<organism evidence="3 4">
    <name type="scientific">Aphanomyces euteiches</name>
    <dbReference type="NCBI Taxonomy" id="100861"/>
    <lineage>
        <taxon>Eukaryota</taxon>
        <taxon>Sar</taxon>
        <taxon>Stramenopiles</taxon>
        <taxon>Oomycota</taxon>
        <taxon>Saprolegniomycetes</taxon>
        <taxon>Saprolegniales</taxon>
        <taxon>Verrucalvaceae</taxon>
        <taxon>Aphanomyces</taxon>
    </lineage>
</organism>
<dbReference type="AlphaFoldDB" id="A0A6G0XM88"/>
<dbReference type="InterPro" id="IPR011993">
    <property type="entry name" value="PH-like_dom_sf"/>
</dbReference>
<feature type="compositionally biased region" description="Basic and acidic residues" evidence="1">
    <location>
        <begin position="286"/>
        <end position="310"/>
    </location>
</feature>
<dbReference type="VEuPathDB" id="FungiDB:AeMF1_010900"/>
<evidence type="ECO:0000313" key="3">
    <source>
        <dbReference type="EMBL" id="KAF0741403.1"/>
    </source>
</evidence>
<evidence type="ECO:0000256" key="1">
    <source>
        <dbReference type="SAM" id="MobiDB-lite"/>
    </source>
</evidence>
<feature type="compositionally biased region" description="Basic and acidic residues" evidence="1">
    <location>
        <begin position="192"/>
        <end position="215"/>
    </location>
</feature>
<evidence type="ECO:0000313" key="4">
    <source>
        <dbReference type="Proteomes" id="UP000481153"/>
    </source>
</evidence>
<comment type="caution">
    <text evidence="3">The sequence shown here is derived from an EMBL/GenBank/DDBJ whole genome shotgun (WGS) entry which is preliminary data.</text>
</comment>
<accession>A0A6G0XM88</accession>
<dbReference type="Pfam" id="PF00169">
    <property type="entry name" value="PH"/>
    <property type="match status" value="1"/>
</dbReference>
<feature type="compositionally biased region" description="Acidic residues" evidence="1">
    <location>
        <begin position="239"/>
        <end position="255"/>
    </location>
</feature>
<dbReference type="SUPFAM" id="SSF50729">
    <property type="entry name" value="PH domain-like"/>
    <property type="match status" value="1"/>
</dbReference>
<reference evidence="3 4" key="1">
    <citation type="submission" date="2019-07" db="EMBL/GenBank/DDBJ databases">
        <title>Genomics analysis of Aphanomyces spp. identifies a new class of oomycete effector associated with host adaptation.</title>
        <authorList>
            <person name="Gaulin E."/>
        </authorList>
    </citation>
    <scope>NUCLEOTIDE SEQUENCE [LARGE SCALE GENOMIC DNA]</scope>
    <source>
        <strain evidence="3 4">ATCC 201684</strain>
    </source>
</reference>
<proteinExistence type="predicted"/>
<feature type="compositionally biased region" description="Acidic residues" evidence="1">
    <location>
        <begin position="352"/>
        <end position="362"/>
    </location>
</feature>
<dbReference type="EMBL" id="VJMJ01000037">
    <property type="protein sequence ID" value="KAF0741403.1"/>
    <property type="molecule type" value="Genomic_DNA"/>
</dbReference>
<gene>
    <name evidence="3" type="ORF">Ae201684_003508</name>
</gene>
<feature type="compositionally biased region" description="Low complexity" evidence="1">
    <location>
        <begin position="147"/>
        <end position="162"/>
    </location>
</feature>
<dbReference type="InterPro" id="IPR001849">
    <property type="entry name" value="PH_domain"/>
</dbReference>
<feature type="domain" description="PH" evidence="2">
    <location>
        <begin position="13"/>
        <end position="117"/>
    </location>
</feature>
<dbReference type="SMART" id="SM00233">
    <property type="entry name" value="PH"/>
    <property type="match status" value="1"/>
</dbReference>
<dbReference type="Gene3D" id="2.30.29.30">
    <property type="entry name" value="Pleckstrin-homology domain (PH domain)/Phosphotyrosine-binding domain (PTB)"/>
    <property type="match status" value="1"/>
</dbReference>
<sequence>MTSGKEVIHGVDIATLEGWLIKYKSKGKFFGTSNKRWFKVNVLQVDDAKDNPRLTLSYFKSKKATETRGWIYLEDVTDIHYKSDVMEIVSPSRTLRLKGETTAEHKMWYESLRQLCFPEPVAEKSEPVAHAKSPLMHNCETTVPAEAAPAPAKAAIKSPEAPARSEKKDERASSPSFQPSALENKPLPQPSKSDEKKGEPQPARIESKPSKDLSAEAKAPVKARAGSVLDDLKPRNDEENTLDFSESEDSDDDNEHDAGPSSSQRDGKTSRGIAKDPTTADNNYTDAEKQESTHESDFEHDEGKTLRDEDNSNNAPLEAKPSMALEEDDETKIEQFEQSPRPQTRDKRDNPYFDDEDNDEEPPKESQAPPPKAADMSSVRADNNFVTEDWDEEEPAPVSKKASPSKEKRGPRTGGVQADANFVTEDWD</sequence>
<name>A0A6G0XM88_9STRA</name>
<dbReference type="Proteomes" id="UP000481153">
    <property type="component" value="Unassembled WGS sequence"/>
</dbReference>
<protein>
    <recommendedName>
        <fullName evidence="2">PH domain-containing protein</fullName>
    </recommendedName>
</protein>
<keyword evidence="4" id="KW-1185">Reference proteome</keyword>
<dbReference type="PROSITE" id="PS50003">
    <property type="entry name" value="PH_DOMAIN"/>
    <property type="match status" value="1"/>
</dbReference>
<evidence type="ECO:0000259" key="2">
    <source>
        <dbReference type="PROSITE" id="PS50003"/>
    </source>
</evidence>
<feature type="region of interest" description="Disordered" evidence="1">
    <location>
        <begin position="147"/>
        <end position="428"/>
    </location>
</feature>
<feature type="compositionally biased region" description="Basic and acidic residues" evidence="1">
    <location>
        <begin position="163"/>
        <end position="172"/>
    </location>
</feature>